<organism evidence="1 2">
    <name type="scientific">Dermacentor silvarum</name>
    <name type="common">Tick</name>
    <dbReference type="NCBI Taxonomy" id="543639"/>
    <lineage>
        <taxon>Eukaryota</taxon>
        <taxon>Metazoa</taxon>
        <taxon>Ecdysozoa</taxon>
        <taxon>Arthropoda</taxon>
        <taxon>Chelicerata</taxon>
        <taxon>Arachnida</taxon>
        <taxon>Acari</taxon>
        <taxon>Parasitiformes</taxon>
        <taxon>Ixodida</taxon>
        <taxon>Ixodoidea</taxon>
        <taxon>Ixodidae</taxon>
        <taxon>Rhipicephalinae</taxon>
        <taxon>Dermacentor</taxon>
    </lineage>
</organism>
<proteinExistence type="predicted"/>
<comment type="caution">
    <text evidence="1">The sequence shown here is derived from an EMBL/GenBank/DDBJ whole genome shotgun (WGS) entry which is preliminary data.</text>
</comment>
<accession>A0ACB8DZU5</accession>
<gene>
    <name evidence="1" type="ORF">HPB49_011942</name>
</gene>
<evidence type="ECO:0000313" key="1">
    <source>
        <dbReference type="EMBL" id="KAH7979915.1"/>
    </source>
</evidence>
<dbReference type="EMBL" id="CM023470">
    <property type="protein sequence ID" value="KAH7979915.1"/>
    <property type="molecule type" value="Genomic_DNA"/>
</dbReference>
<dbReference type="Proteomes" id="UP000821865">
    <property type="component" value="Chromosome 1"/>
</dbReference>
<protein>
    <submittedName>
        <fullName evidence="1">Uncharacterized protein</fullName>
    </submittedName>
</protein>
<evidence type="ECO:0000313" key="2">
    <source>
        <dbReference type="Proteomes" id="UP000821865"/>
    </source>
</evidence>
<keyword evidence="2" id="KW-1185">Reference proteome</keyword>
<reference evidence="1" key="1">
    <citation type="submission" date="2020-05" db="EMBL/GenBank/DDBJ databases">
        <title>Large-scale comparative analyses of tick genomes elucidate their genetic diversity and vector capacities.</title>
        <authorList>
            <person name="Jia N."/>
            <person name="Wang J."/>
            <person name="Shi W."/>
            <person name="Du L."/>
            <person name="Sun Y."/>
            <person name="Zhan W."/>
            <person name="Jiang J."/>
            <person name="Wang Q."/>
            <person name="Zhang B."/>
            <person name="Ji P."/>
            <person name="Sakyi L.B."/>
            <person name="Cui X."/>
            <person name="Yuan T."/>
            <person name="Jiang B."/>
            <person name="Yang W."/>
            <person name="Lam T.T.-Y."/>
            <person name="Chang Q."/>
            <person name="Ding S."/>
            <person name="Wang X."/>
            <person name="Zhu J."/>
            <person name="Ruan X."/>
            <person name="Zhao L."/>
            <person name="Wei J."/>
            <person name="Que T."/>
            <person name="Du C."/>
            <person name="Cheng J."/>
            <person name="Dai P."/>
            <person name="Han X."/>
            <person name="Huang E."/>
            <person name="Gao Y."/>
            <person name="Liu J."/>
            <person name="Shao H."/>
            <person name="Ye R."/>
            <person name="Li L."/>
            <person name="Wei W."/>
            <person name="Wang X."/>
            <person name="Wang C."/>
            <person name="Yang T."/>
            <person name="Huo Q."/>
            <person name="Li W."/>
            <person name="Guo W."/>
            <person name="Chen H."/>
            <person name="Zhou L."/>
            <person name="Ni X."/>
            <person name="Tian J."/>
            <person name="Zhou Y."/>
            <person name="Sheng Y."/>
            <person name="Liu T."/>
            <person name="Pan Y."/>
            <person name="Xia L."/>
            <person name="Li J."/>
            <person name="Zhao F."/>
            <person name="Cao W."/>
        </authorList>
    </citation>
    <scope>NUCLEOTIDE SEQUENCE</scope>
    <source>
        <strain evidence="1">Dsil-2018</strain>
    </source>
</reference>
<name>A0ACB8DZU5_DERSI</name>
<sequence>MASDSSGFHQRSETRRRGRSGFKESAGLISTQHNGPCVSQARKPSCSLGPIRPLTEESSPSPLTPRPPLELVNNGSVVISHFSPLSHVHKASLLLTCLKQYCTGPKRERQILCLPRRMPSQPSFKVPGAMRVRTNLRGNVVAVDCLPTLIHATPCSLRNLRRDVKAKSAPKNVCTGVIFGVDTTFDCDTVIQNIASSAPIVACTRSGRNLVLKFAGSSPPPEVALFKQSRPVRPRRPRPLQCTNCRHVPATCTEQSRCLRCGDTHSTADCKAPNPSASTVVAVTLPPPRCPRWQHERKVAEIKAASPHPSLVVRPSEKPGIKNLYSPTARVSRPNAHVQPGRTQPSTRQPTCPPPVSRPHSAVNTD</sequence>